<organism evidence="4 5">
    <name type="scientific">Candidatus Scatomorpha merdipullorum</name>
    <dbReference type="NCBI Taxonomy" id="2840927"/>
    <lineage>
        <taxon>Bacteria</taxon>
        <taxon>Bacillati</taxon>
        <taxon>Bacillota</taxon>
        <taxon>Clostridia</taxon>
        <taxon>Eubacteriales</taxon>
        <taxon>Candidatus Scatomorpha</taxon>
    </lineage>
</organism>
<sequence>TLSAENGWRHTWEGLDAAHGWQVVEQTVPEGYTVSISREGITFVITNTLKPSEEPEPTPARTPGTPTTPGENLPQTGVLWWPVPLLAVLGALLLLLGWGLRRRDER</sequence>
<feature type="transmembrane region" description="Helical" evidence="2">
    <location>
        <begin position="79"/>
        <end position="100"/>
    </location>
</feature>
<dbReference type="NCBIfam" id="TIGR01167">
    <property type="entry name" value="LPXTG_anchor"/>
    <property type="match status" value="1"/>
</dbReference>
<feature type="compositionally biased region" description="Low complexity" evidence="1">
    <location>
        <begin position="59"/>
        <end position="71"/>
    </location>
</feature>
<keyword evidence="2" id="KW-1133">Transmembrane helix</keyword>
<dbReference type="AlphaFoldDB" id="A0A9D1JVM7"/>
<reference evidence="4" key="2">
    <citation type="journal article" date="2021" name="PeerJ">
        <title>Extensive microbial diversity within the chicken gut microbiome revealed by metagenomics and culture.</title>
        <authorList>
            <person name="Gilroy R."/>
            <person name="Ravi A."/>
            <person name="Getino M."/>
            <person name="Pursley I."/>
            <person name="Horton D.L."/>
            <person name="Alikhan N.F."/>
            <person name="Baker D."/>
            <person name="Gharbi K."/>
            <person name="Hall N."/>
            <person name="Watson M."/>
            <person name="Adriaenssens E.M."/>
            <person name="Foster-Nyarko E."/>
            <person name="Jarju S."/>
            <person name="Secka A."/>
            <person name="Antonio M."/>
            <person name="Oren A."/>
            <person name="Chaudhuri R.R."/>
            <person name="La Ragione R."/>
            <person name="Hildebrand F."/>
            <person name="Pallen M.J."/>
        </authorList>
    </citation>
    <scope>NUCLEOTIDE SEQUENCE</scope>
    <source>
        <strain evidence="4">ChiHjej10B9-9673</strain>
    </source>
</reference>
<feature type="non-terminal residue" evidence="4">
    <location>
        <position position="1"/>
    </location>
</feature>
<comment type="caution">
    <text evidence="4">The sequence shown here is derived from an EMBL/GenBank/DDBJ whole genome shotgun (WGS) entry which is preliminary data.</text>
</comment>
<evidence type="ECO:0000259" key="3">
    <source>
        <dbReference type="Pfam" id="PF05738"/>
    </source>
</evidence>
<evidence type="ECO:0000313" key="5">
    <source>
        <dbReference type="Proteomes" id="UP000824001"/>
    </source>
</evidence>
<dbReference type="EMBL" id="DVJK01000068">
    <property type="protein sequence ID" value="HIS66414.1"/>
    <property type="molecule type" value="Genomic_DNA"/>
</dbReference>
<dbReference type="Proteomes" id="UP000824001">
    <property type="component" value="Unassembled WGS sequence"/>
</dbReference>
<accession>A0A9D1JVM7</accession>
<dbReference type="Gene3D" id="2.60.40.1140">
    <property type="entry name" value="Collagen-binding surface protein Cna, B-type domain"/>
    <property type="match status" value="1"/>
</dbReference>
<keyword evidence="2" id="KW-0812">Transmembrane</keyword>
<evidence type="ECO:0000256" key="1">
    <source>
        <dbReference type="SAM" id="MobiDB-lite"/>
    </source>
</evidence>
<proteinExistence type="predicted"/>
<gene>
    <name evidence="4" type="ORF">IAC18_02505</name>
</gene>
<dbReference type="Pfam" id="PF05738">
    <property type="entry name" value="Cna_B"/>
    <property type="match status" value="1"/>
</dbReference>
<reference evidence="4" key="1">
    <citation type="submission" date="2020-10" db="EMBL/GenBank/DDBJ databases">
        <authorList>
            <person name="Gilroy R."/>
        </authorList>
    </citation>
    <scope>NUCLEOTIDE SEQUENCE</scope>
    <source>
        <strain evidence="4">ChiHjej10B9-9673</strain>
    </source>
</reference>
<evidence type="ECO:0000313" key="4">
    <source>
        <dbReference type="EMBL" id="HIS66414.1"/>
    </source>
</evidence>
<name>A0A9D1JVM7_9FIRM</name>
<feature type="domain" description="CNA-B" evidence="3">
    <location>
        <begin position="2"/>
        <end position="48"/>
    </location>
</feature>
<evidence type="ECO:0000256" key="2">
    <source>
        <dbReference type="SAM" id="Phobius"/>
    </source>
</evidence>
<keyword evidence="2" id="KW-0472">Membrane</keyword>
<protein>
    <submittedName>
        <fullName evidence="4">Cna B-type domain-containing protein</fullName>
    </submittedName>
</protein>
<dbReference type="SUPFAM" id="SSF49478">
    <property type="entry name" value="Cna protein B-type domain"/>
    <property type="match status" value="1"/>
</dbReference>
<dbReference type="InterPro" id="IPR008454">
    <property type="entry name" value="Collagen-bd_Cna-like_B-typ_dom"/>
</dbReference>
<feature type="region of interest" description="Disordered" evidence="1">
    <location>
        <begin position="48"/>
        <end position="73"/>
    </location>
</feature>